<proteinExistence type="predicted"/>
<dbReference type="AlphaFoldDB" id="A0A8J4TZW9"/>
<keyword evidence="2" id="KW-1185">Reference proteome</keyword>
<dbReference type="Proteomes" id="UP000727407">
    <property type="component" value="Unassembled WGS sequence"/>
</dbReference>
<evidence type="ECO:0000313" key="1">
    <source>
        <dbReference type="EMBL" id="KAF5890352.1"/>
    </source>
</evidence>
<comment type="caution">
    <text evidence="1">The sequence shown here is derived from an EMBL/GenBank/DDBJ whole genome shotgun (WGS) entry which is preliminary data.</text>
</comment>
<feature type="non-terminal residue" evidence="1">
    <location>
        <position position="1"/>
    </location>
</feature>
<reference evidence="1" key="1">
    <citation type="submission" date="2020-07" db="EMBL/GenBank/DDBJ databases">
        <title>Clarias magur genome sequencing, assembly and annotation.</title>
        <authorList>
            <person name="Kushwaha B."/>
            <person name="Kumar R."/>
            <person name="Das P."/>
            <person name="Joshi C.G."/>
            <person name="Kumar D."/>
            <person name="Nagpure N.S."/>
            <person name="Pandey M."/>
            <person name="Agarwal S."/>
            <person name="Srivastava S."/>
            <person name="Singh M."/>
            <person name="Sahoo L."/>
            <person name="Jayasankar P."/>
            <person name="Meher P.K."/>
            <person name="Koringa P.G."/>
            <person name="Iquebal M.A."/>
            <person name="Das S.P."/>
            <person name="Bit A."/>
            <person name="Patnaik S."/>
            <person name="Patel N."/>
            <person name="Shah T.M."/>
            <person name="Hinsu A."/>
            <person name="Jena J.K."/>
        </authorList>
    </citation>
    <scope>NUCLEOTIDE SEQUENCE</scope>
    <source>
        <strain evidence="1">CIFAMagur01</strain>
        <tissue evidence="1">Testis</tissue>
    </source>
</reference>
<accession>A0A8J4TZW9</accession>
<organism evidence="1 2">
    <name type="scientific">Clarias magur</name>
    <name type="common">Asian catfish</name>
    <name type="synonym">Macropteronotus magur</name>
    <dbReference type="NCBI Taxonomy" id="1594786"/>
    <lineage>
        <taxon>Eukaryota</taxon>
        <taxon>Metazoa</taxon>
        <taxon>Chordata</taxon>
        <taxon>Craniata</taxon>
        <taxon>Vertebrata</taxon>
        <taxon>Euteleostomi</taxon>
        <taxon>Actinopterygii</taxon>
        <taxon>Neopterygii</taxon>
        <taxon>Teleostei</taxon>
        <taxon>Ostariophysi</taxon>
        <taxon>Siluriformes</taxon>
        <taxon>Clariidae</taxon>
        <taxon>Clarias</taxon>
    </lineage>
</organism>
<name>A0A8J4TZW9_CLAMG</name>
<protein>
    <submittedName>
        <fullName evidence="1">DNA repair protein RecO</fullName>
    </submittedName>
</protein>
<gene>
    <name evidence="1" type="primary">recO</name>
    <name evidence="1" type="ORF">DAT39_019953</name>
</gene>
<evidence type="ECO:0000313" key="2">
    <source>
        <dbReference type="Proteomes" id="UP000727407"/>
    </source>
</evidence>
<sequence length="60" mass="6619">MKGHRVLNHSGVEFSNLIAQKGMLLSPASPRECREAENLHYCPHLVACLTCSSEPISNQI</sequence>
<dbReference type="EMBL" id="QNUK01000695">
    <property type="protein sequence ID" value="KAF5890352.1"/>
    <property type="molecule type" value="Genomic_DNA"/>
</dbReference>